<dbReference type="RefSeq" id="WP_138451098.1">
    <property type="nucleotide sequence ID" value="NZ_VBVZ01000151.1"/>
</dbReference>
<dbReference type="GO" id="GO:0003677">
    <property type="term" value="F:DNA binding"/>
    <property type="evidence" value="ECO:0007669"/>
    <property type="project" value="UniProtKB-KW"/>
</dbReference>
<dbReference type="EMBL" id="VBVZ01000151">
    <property type="protein sequence ID" value="TLG91626.1"/>
    <property type="molecule type" value="Genomic_DNA"/>
</dbReference>
<keyword evidence="3" id="KW-1185">Reference proteome</keyword>
<feature type="region of interest" description="Disordered" evidence="1">
    <location>
        <begin position="42"/>
        <end position="61"/>
    </location>
</feature>
<dbReference type="Proteomes" id="UP000304941">
    <property type="component" value="Unassembled WGS sequence"/>
</dbReference>
<sequence>MLKEFRCSNCKRLFACTGGFTELQIKCSRCGMLNHVEAASLEQSPLSDMKAESSATNHSTR</sequence>
<accession>A0ABY2U5K1</accession>
<evidence type="ECO:0000256" key="1">
    <source>
        <dbReference type="SAM" id="MobiDB-lite"/>
    </source>
</evidence>
<proteinExistence type="predicted"/>
<keyword evidence="2" id="KW-0238">DNA-binding</keyword>
<dbReference type="InterPro" id="IPR019294">
    <property type="entry name" value="Translation_reg_Com"/>
</dbReference>
<gene>
    <name evidence="2" type="ORF">FEM54_12235</name>
</gene>
<evidence type="ECO:0000313" key="2">
    <source>
        <dbReference type="EMBL" id="TLG91626.1"/>
    </source>
</evidence>
<dbReference type="Pfam" id="PF10122">
    <property type="entry name" value="Zn_ribbon_Com"/>
    <property type="match status" value="1"/>
</dbReference>
<evidence type="ECO:0000313" key="3">
    <source>
        <dbReference type="Proteomes" id="UP000304941"/>
    </source>
</evidence>
<organism evidence="2 3">
    <name type="scientific">Pseudomonas edaphica</name>
    <dbReference type="NCBI Taxonomy" id="2006980"/>
    <lineage>
        <taxon>Bacteria</taxon>
        <taxon>Pseudomonadati</taxon>
        <taxon>Pseudomonadota</taxon>
        <taxon>Gammaproteobacteria</taxon>
        <taxon>Pseudomonadales</taxon>
        <taxon>Pseudomonadaceae</taxon>
        <taxon>Pseudomonas</taxon>
    </lineage>
</organism>
<name>A0ABY2U5K1_9PSED</name>
<comment type="caution">
    <text evidence="2">The sequence shown here is derived from an EMBL/GenBank/DDBJ whole genome shotgun (WGS) entry which is preliminary data.</text>
</comment>
<reference evidence="2 3" key="1">
    <citation type="submission" date="2019-05" db="EMBL/GenBank/DDBJ databases">
        <title>Pseudomonas edaphica sp. nov., isolated from rhizospheric soil of Cistus ladanifer L. in Spain.</title>
        <authorList>
            <person name="Peix A."/>
        </authorList>
    </citation>
    <scope>NUCLEOTIDE SEQUENCE [LARGE SCALE GENOMIC DNA]</scope>
    <source>
        <strain evidence="2 3">RD25</strain>
    </source>
</reference>
<protein>
    <submittedName>
        <fullName evidence="2">Com family DNA-binding transcriptional regulator</fullName>
    </submittedName>
</protein>